<comment type="caution">
    <text evidence="1">The sequence shown here is derived from an EMBL/GenBank/DDBJ whole genome shotgun (WGS) entry which is preliminary data.</text>
</comment>
<evidence type="ECO:0000313" key="2">
    <source>
        <dbReference type="Proteomes" id="UP000186955"/>
    </source>
</evidence>
<name>A0A1Q5UCF9_9EURO</name>
<gene>
    <name evidence="1" type="ORF">PENSUB_4442</name>
</gene>
<keyword evidence="2" id="KW-1185">Reference proteome</keyword>
<proteinExistence type="predicted"/>
<organism evidence="1 2">
    <name type="scientific">Penicillium subrubescens</name>
    <dbReference type="NCBI Taxonomy" id="1316194"/>
    <lineage>
        <taxon>Eukaryota</taxon>
        <taxon>Fungi</taxon>
        <taxon>Dikarya</taxon>
        <taxon>Ascomycota</taxon>
        <taxon>Pezizomycotina</taxon>
        <taxon>Eurotiomycetes</taxon>
        <taxon>Eurotiomycetidae</taxon>
        <taxon>Eurotiales</taxon>
        <taxon>Aspergillaceae</taxon>
        <taxon>Penicillium</taxon>
    </lineage>
</organism>
<accession>A0A1Q5UCF9</accession>
<evidence type="ECO:0000313" key="1">
    <source>
        <dbReference type="EMBL" id="OKP10149.1"/>
    </source>
</evidence>
<protein>
    <submittedName>
        <fullName evidence="1">Uncharacterized protein</fullName>
    </submittedName>
</protein>
<reference evidence="1 2" key="1">
    <citation type="submission" date="2016-10" db="EMBL/GenBank/DDBJ databases">
        <title>Genome sequence of the ascomycete fungus Penicillium subrubescens.</title>
        <authorList>
            <person name="De Vries R.P."/>
            <person name="Peng M."/>
            <person name="Dilokpimol A."/>
            <person name="Hilden K."/>
            <person name="Makela M.R."/>
            <person name="Grigoriev I."/>
            <person name="Riley R."/>
            <person name="Granchi Z."/>
        </authorList>
    </citation>
    <scope>NUCLEOTIDE SEQUENCE [LARGE SCALE GENOMIC DNA]</scope>
    <source>
        <strain evidence="1 2">CBS 132785</strain>
    </source>
</reference>
<dbReference type="Proteomes" id="UP000186955">
    <property type="component" value="Unassembled WGS sequence"/>
</dbReference>
<dbReference type="EMBL" id="MNBE01000389">
    <property type="protein sequence ID" value="OKP10149.1"/>
    <property type="molecule type" value="Genomic_DNA"/>
</dbReference>
<dbReference type="AlphaFoldDB" id="A0A1Q5UCF9"/>
<sequence>MTANEEIIRMVRKYFEVNTDISKLSIAAHEVNFWHQMKVGWANSMIDSIMALKDAMRPLLLWRVQP</sequence>